<dbReference type="GO" id="GO:0005737">
    <property type="term" value="C:cytoplasm"/>
    <property type="evidence" value="ECO:0007669"/>
    <property type="project" value="TreeGrafter"/>
</dbReference>
<dbReference type="GO" id="GO:0004674">
    <property type="term" value="F:protein serine/threonine kinase activity"/>
    <property type="evidence" value="ECO:0007669"/>
    <property type="project" value="UniProtKB-KW"/>
</dbReference>
<dbReference type="PANTHER" id="PTHR47634">
    <property type="entry name" value="PROTEIN KINASE DOMAIN-CONTAINING PROTEIN-RELATED"/>
    <property type="match status" value="1"/>
</dbReference>
<dbReference type="OrthoDB" id="2649at2759"/>
<keyword evidence="2" id="KW-0723">Serine/threonine-protein kinase</keyword>
<evidence type="ECO:0000256" key="9">
    <source>
        <dbReference type="SAM" id="MobiDB-lite"/>
    </source>
</evidence>
<evidence type="ECO:0000256" key="2">
    <source>
        <dbReference type="ARBA" id="ARBA00022527"/>
    </source>
</evidence>
<keyword evidence="3" id="KW-0808">Transferase</keyword>
<dbReference type="GO" id="GO:0005634">
    <property type="term" value="C:nucleus"/>
    <property type="evidence" value="ECO:0007669"/>
    <property type="project" value="TreeGrafter"/>
</dbReference>
<evidence type="ECO:0000313" key="10">
    <source>
        <dbReference type="EMBL" id="RZC42955.1"/>
    </source>
</evidence>
<sequence>MSANLDVNRRVLAIQAKKKRHKPTKKKRKSEINDHNENRISSKTEPSHSSSNETIEDSDDPHTSEKEQDNNDYRKGGYHPVKIGDLRSGIYPMNPRRKKTIQLLNDFKISGVNGVHVRMVFEVLGHHLLKLIIKSNYRGIPLEFLFIP</sequence>
<dbReference type="STRING" id="1661398.A0A482WD63"/>
<dbReference type="EMBL" id="QDEB01003283">
    <property type="protein sequence ID" value="RZC42955.1"/>
    <property type="molecule type" value="Genomic_DNA"/>
</dbReference>
<dbReference type="PANTHER" id="PTHR47634:SF9">
    <property type="entry name" value="PROTEIN KINASE DOMAIN-CONTAINING PROTEIN-RELATED"/>
    <property type="match status" value="1"/>
</dbReference>
<keyword evidence="11" id="KW-1185">Reference proteome</keyword>
<dbReference type="GO" id="GO:0000245">
    <property type="term" value="P:spliceosomal complex assembly"/>
    <property type="evidence" value="ECO:0007669"/>
    <property type="project" value="TreeGrafter"/>
</dbReference>
<evidence type="ECO:0000256" key="3">
    <source>
        <dbReference type="ARBA" id="ARBA00022679"/>
    </source>
</evidence>
<evidence type="ECO:0000256" key="4">
    <source>
        <dbReference type="ARBA" id="ARBA00022741"/>
    </source>
</evidence>
<comment type="catalytic activity">
    <reaction evidence="7">
        <text>L-threonyl-[protein] + ATP = O-phospho-L-threonyl-[protein] + ADP + H(+)</text>
        <dbReference type="Rhea" id="RHEA:46608"/>
        <dbReference type="Rhea" id="RHEA-COMP:11060"/>
        <dbReference type="Rhea" id="RHEA-COMP:11605"/>
        <dbReference type="ChEBI" id="CHEBI:15378"/>
        <dbReference type="ChEBI" id="CHEBI:30013"/>
        <dbReference type="ChEBI" id="CHEBI:30616"/>
        <dbReference type="ChEBI" id="CHEBI:61977"/>
        <dbReference type="ChEBI" id="CHEBI:456216"/>
        <dbReference type="EC" id="2.7.11.1"/>
    </reaction>
</comment>
<accession>A0A482WD63</accession>
<feature type="compositionally biased region" description="Basic and acidic residues" evidence="9">
    <location>
        <begin position="30"/>
        <end position="46"/>
    </location>
</feature>
<evidence type="ECO:0000256" key="5">
    <source>
        <dbReference type="ARBA" id="ARBA00022777"/>
    </source>
</evidence>
<evidence type="ECO:0000256" key="7">
    <source>
        <dbReference type="ARBA" id="ARBA00047899"/>
    </source>
</evidence>
<name>A0A482WD63_ASBVE</name>
<comment type="catalytic activity">
    <reaction evidence="8">
        <text>L-seryl-[protein] + ATP = O-phospho-L-seryl-[protein] + ADP + H(+)</text>
        <dbReference type="Rhea" id="RHEA:17989"/>
        <dbReference type="Rhea" id="RHEA-COMP:9863"/>
        <dbReference type="Rhea" id="RHEA-COMP:11604"/>
        <dbReference type="ChEBI" id="CHEBI:15378"/>
        <dbReference type="ChEBI" id="CHEBI:29999"/>
        <dbReference type="ChEBI" id="CHEBI:30616"/>
        <dbReference type="ChEBI" id="CHEBI:83421"/>
        <dbReference type="ChEBI" id="CHEBI:456216"/>
        <dbReference type="EC" id="2.7.11.1"/>
    </reaction>
</comment>
<dbReference type="Gene3D" id="1.10.510.10">
    <property type="entry name" value="Transferase(Phosphotransferase) domain 1"/>
    <property type="match status" value="1"/>
</dbReference>
<gene>
    <name evidence="10" type="ORF">BDFB_013642</name>
</gene>
<feature type="compositionally biased region" description="Basic residues" evidence="9">
    <location>
        <begin position="16"/>
        <end position="29"/>
    </location>
</feature>
<evidence type="ECO:0000256" key="1">
    <source>
        <dbReference type="ARBA" id="ARBA00012513"/>
    </source>
</evidence>
<dbReference type="InterPro" id="IPR051334">
    <property type="entry name" value="SRPK"/>
</dbReference>
<dbReference type="GO" id="GO:0005524">
    <property type="term" value="F:ATP binding"/>
    <property type="evidence" value="ECO:0007669"/>
    <property type="project" value="UniProtKB-KW"/>
</dbReference>
<feature type="region of interest" description="Disordered" evidence="9">
    <location>
        <begin position="1"/>
        <end position="91"/>
    </location>
</feature>
<dbReference type="GO" id="GO:0050684">
    <property type="term" value="P:regulation of mRNA processing"/>
    <property type="evidence" value="ECO:0007669"/>
    <property type="project" value="TreeGrafter"/>
</dbReference>
<dbReference type="Gene3D" id="3.30.200.20">
    <property type="entry name" value="Phosphorylase Kinase, domain 1"/>
    <property type="match status" value="1"/>
</dbReference>
<dbReference type="AlphaFoldDB" id="A0A482WD63"/>
<evidence type="ECO:0000256" key="6">
    <source>
        <dbReference type="ARBA" id="ARBA00022840"/>
    </source>
</evidence>
<keyword evidence="5" id="KW-0418">Kinase</keyword>
<keyword evidence="4" id="KW-0547">Nucleotide-binding</keyword>
<evidence type="ECO:0000313" key="11">
    <source>
        <dbReference type="Proteomes" id="UP000292052"/>
    </source>
</evidence>
<evidence type="ECO:0000256" key="8">
    <source>
        <dbReference type="ARBA" id="ARBA00048679"/>
    </source>
</evidence>
<dbReference type="EC" id="2.7.11.1" evidence="1"/>
<feature type="compositionally biased region" description="Basic and acidic residues" evidence="9">
    <location>
        <begin position="60"/>
        <end position="75"/>
    </location>
</feature>
<comment type="caution">
    <text evidence="10">The sequence shown here is derived from an EMBL/GenBank/DDBJ whole genome shotgun (WGS) entry which is preliminary data.</text>
</comment>
<proteinExistence type="predicted"/>
<protein>
    <recommendedName>
        <fullName evidence="1">non-specific serine/threonine protein kinase</fullName>
        <ecNumber evidence="1">2.7.11.1</ecNumber>
    </recommendedName>
</protein>
<organism evidence="10 11">
    <name type="scientific">Asbolus verrucosus</name>
    <name type="common">Desert ironclad beetle</name>
    <dbReference type="NCBI Taxonomy" id="1661398"/>
    <lineage>
        <taxon>Eukaryota</taxon>
        <taxon>Metazoa</taxon>
        <taxon>Ecdysozoa</taxon>
        <taxon>Arthropoda</taxon>
        <taxon>Hexapoda</taxon>
        <taxon>Insecta</taxon>
        <taxon>Pterygota</taxon>
        <taxon>Neoptera</taxon>
        <taxon>Endopterygota</taxon>
        <taxon>Coleoptera</taxon>
        <taxon>Polyphaga</taxon>
        <taxon>Cucujiformia</taxon>
        <taxon>Tenebrionidae</taxon>
        <taxon>Pimeliinae</taxon>
        <taxon>Asbolus</taxon>
    </lineage>
</organism>
<keyword evidence="6" id="KW-0067">ATP-binding</keyword>
<reference evidence="10 11" key="1">
    <citation type="submission" date="2017-03" db="EMBL/GenBank/DDBJ databases">
        <title>Genome of the blue death feigning beetle - Asbolus verrucosus.</title>
        <authorList>
            <person name="Rider S.D."/>
        </authorList>
    </citation>
    <scope>NUCLEOTIDE SEQUENCE [LARGE SCALE GENOMIC DNA]</scope>
    <source>
        <strain evidence="10">Butters</strain>
        <tissue evidence="10">Head and leg muscle</tissue>
    </source>
</reference>
<dbReference type="Proteomes" id="UP000292052">
    <property type="component" value="Unassembled WGS sequence"/>
</dbReference>